<accession>A0A2W4W708</accession>
<reference evidence="2 3" key="2">
    <citation type="submission" date="2018-06" db="EMBL/GenBank/DDBJ databases">
        <title>Metagenomic assembly of (sub)arctic Cyanobacteria and their associated microbiome from non-axenic cultures.</title>
        <authorList>
            <person name="Baurain D."/>
        </authorList>
    </citation>
    <scope>NUCLEOTIDE SEQUENCE [LARGE SCALE GENOMIC DNA]</scope>
    <source>
        <strain evidence="2">ULC066bin1</strain>
    </source>
</reference>
<dbReference type="EMBL" id="QBML01000028">
    <property type="protein sequence ID" value="PZO37769.1"/>
    <property type="molecule type" value="Genomic_DNA"/>
</dbReference>
<feature type="domain" description="KTSC" evidence="1">
    <location>
        <begin position="7"/>
        <end position="64"/>
    </location>
</feature>
<reference evidence="2 3" key="1">
    <citation type="submission" date="2018-04" db="EMBL/GenBank/DDBJ databases">
        <authorList>
            <person name="Go L.Y."/>
            <person name="Mitchell J.A."/>
        </authorList>
    </citation>
    <scope>NUCLEOTIDE SEQUENCE [LARGE SCALE GENOMIC DNA]</scope>
    <source>
        <strain evidence="2">ULC066bin1</strain>
    </source>
</reference>
<evidence type="ECO:0000313" key="2">
    <source>
        <dbReference type="EMBL" id="PZO37769.1"/>
    </source>
</evidence>
<dbReference type="InterPro" id="IPR025309">
    <property type="entry name" value="KTSC_dom"/>
</dbReference>
<evidence type="ECO:0000259" key="1">
    <source>
        <dbReference type="Pfam" id="PF13619"/>
    </source>
</evidence>
<dbReference type="Pfam" id="PF13619">
    <property type="entry name" value="KTSC"/>
    <property type="match status" value="1"/>
</dbReference>
<protein>
    <submittedName>
        <fullName evidence="2">KTSC domain-containing protein</fullName>
    </submittedName>
</protein>
<organism evidence="2 3">
    <name type="scientific">Pseudanabaena frigida</name>
    <dbReference type="NCBI Taxonomy" id="945775"/>
    <lineage>
        <taxon>Bacteria</taxon>
        <taxon>Bacillati</taxon>
        <taxon>Cyanobacteriota</taxon>
        <taxon>Cyanophyceae</taxon>
        <taxon>Pseudanabaenales</taxon>
        <taxon>Pseudanabaenaceae</taxon>
        <taxon>Pseudanabaena</taxon>
    </lineage>
</organism>
<sequence>MDLQSVNSSAISAVGYDESTQQMKIRFKQGKVYDFCRVPKHIFQSLMSASSKGTYYNDHIRDKYQC</sequence>
<dbReference type="AlphaFoldDB" id="A0A2W4W708"/>
<dbReference type="Proteomes" id="UP000249467">
    <property type="component" value="Unassembled WGS sequence"/>
</dbReference>
<evidence type="ECO:0000313" key="3">
    <source>
        <dbReference type="Proteomes" id="UP000249467"/>
    </source>
</evidence>
<gene>
    <name evidence="2" type="ORF">DCF19_18055</name>
</gene>
<comment type="caution">
    <text evidence="2">The sequence shown here is derived from an EMBL/GenBank/DDBJ whole genome shotgun (WGS) entry which is preliminary data.</text>
</comment>
<name>A0A2W4W708_9CYAN</name>
<proteinExistence type="predicted"/>